<evidence type="ECO:0000313" key="4">
    <source>
        <dbReference type="Proteomes" id="UP000003824"/>
    </source>
</evidence>
<protein>
    <recommendedName>
        <fullName evidence="2">DUF1990 domain-containing protein</fullName>
    </recommendedName>
</protein>
<organism evidence="3 4">
    <name type="scientific">Streptomyces viridosporus (strain ATCC 14672 / DSM 40746 / JCM 4963 / KCTC 9882 / NRRL B-12104 / FH 1290)</name>
    <name type="common">Streptomyces ghanaensis</name>
    <dbReference type="NCBI Taxonomy" id="566461"/>
    <lineage>
        <taxon>Bacteria</taxon>
        <taxon>Bacillati</taxon>
        <taxon>Actinomycetota</taxon>
        <taxon>Actinomycetes</taxon>
        <taxon>Kitasatosporales</taxon>
        <taxon>Streptomycetaceae</taxon>
        <taxon>Streptomyces</taxon>
    </lineage>
</organism>
<reference evidence="4" key="1">
    <citation type="submission" date="2008-12" db="EMBL/GenBank/DDBJ databases">
        <title>Annotation of Streptomyces ghanaensis ATCC 14672.</title>
        <authorList>
            <consortium name="The Broad Institute Genome Sequencing Platform"/>
            <consortium name="Broad Institute Microbial Sequencing Center"/>
            <person name="Fischbach M."/>
            <person name="Ward D."/>
            <person name="Young S."/>
            <person name="Kodira C.D."/>
            <person name="Zeng Q."/>
            <person name="Koehrsen M."/>
            <person name="Godfrey P."/>
            <person name="Alvarado L."/>
            <person name="Berlin A.M."/>
            <person name="Borenstein D."/>
            <person name="Chen Z."/>
            <person name="Engels R."/>
            <person name="Freedman E."/>
            <person name="Gellesch M."/>
            <person name="Goldberg J."/>
            <person name="Griggs A."/>
            <person name="Gujja S."/>
            <person name="Heiman D.I."/>
            <person name="Hepburn T.A."/>
            <person name="Howarth C."/>
            <person name="Jen D."/>
            <person name="Larson L."/>
            <person name="Lewis B."/>
            <person name="Mehta T."/>
            <person name="Park D."/>
            <person name="Pearson M."/>
            <person name="Roberts A."/>
            <person name="Saif S."/>
            <person name="Shea T.D."/>
            <person name="Shenoy N."/>
            <person name="Sisk P."/>
            <person name="Stolte C."/>
            <person name="Sykes S.N."/>
            <person name="Walk T."/>
            <person name="White J."/>
            <person name="Yandava C."/>
            <person name="Straight P."/>
            <person name="Clardy J."/>
            <person name="Hung D."/>
            <person name="Kolter R."/>
            <person name="Mekalanos J."/>
            <person name="Walker S."/>
            <person name="Walsh C.T."/>
            <person name="Wieland B.L.C."/>
            <person name="Ilzarbe M."/>
            <person name="Galagan J."/>
            <person name="Nusbaum C."/>
            <person name="Birren B."/>
        </authorList>
    </citation>
    <scope>NUCLEOTIDE SEQUENCE [LARGE SCALE GENOMIC DNA]</scope>
    <source>
        <strain evidence="4">ATCC 14672 / DSM 40746 / JCM 4963 / KCTC 9882 / NRRL B-12104 / FH 1290</strain>
    </source>
</reference>
<feature type="region of interest" description="Disordered" evidence="1">
    <location>
        <begin position="1"/>
        <end position="28"/>
    </location>
</feature>
<dbReference type="AlphaFoldDB" id="D6A1A0"/>
<gene>
    <name evidence="3" type="ORF">SSFG_06613</name>
</gene>
<dbReference type="eggNOG" id="COG4762">
    <property type="taxonomic scope" value="Bacteria"/>
</dbReference>
<dbReference type="InterPro" id="IPR018960">
    <property type="entry name" value="DUF1990"/>
</dbReference>
<dbReference type="EMBL" id="DS999641">
    <property type="protein sequence ID" value="EFE71375.2"/>
    <property type="molecule type" value="Genomic_DNA"/>
</dbReference>
<feature type="domain" description="DUF1990" evidence="2">
    <location>
        <begin position="21"/>
        <end position="85"/>
    </location>
</feature>
<sequence>MSGDGGGGDAAPVASGRPFDGLTYGTRRGHPVSGEEAFVVHRDDDGRVHLTLRSLTRAAPAAPWRFLFPLLLLAQRCVRRRYLRAPA</sequence>
<evidence type="ECO:0000259" key="2">
    <source>
        <dbReference type="Pfam" id="PF09348"/>
    </source>
</evidence>
<accession>D6A1A0</accession>
<dbReference type="Proteomes" id="UP000003824">
    <property type="component" value="Unassembled WGS sequence"/>
</dbReference>
<dbReference type="Pfam" id="PF09348">
    <property type="entry name" value="DUF1990"/>
    <property type="match status" value="1"/>
</dbReference>
<name>D6A1A0_STRV1</name>
<dbReference type="RefSeq" id="WP_004992244.1">
    <property type="nucleotide sequence ID" value="NZ_DS999641.1"/>
</dbReference>
<evidence type="ECO:0000313" key="3">
    <source>
        <dbReference type="EMBL" id="EFE71375.2"/>
    </source>
</evidence>
<proteinExistence type="predicted"/>
<evidence type="ECO:0000256" key="1">
    <source>
        <dbReference type="SAM" id="MobiDB-lite"/>
    </source>
</evidence>